<evidence type="ECO:0000256" key="1">
    <source>
        <dbReference type="ARBA" id="ARBA00022723"/>
    </source>
</evidence>
<dbReference type="PROSITE" id="PS00518">
    <property type="entry name" value="ZF_RING_1"/>
    <property type="match status" value="2"/>
</dbReference>
<dbReference type="SUPFAM" id="SSF57850">
    <property type="entry name" value="RING/U-box"/>
    <property type="match status" value="2"/>
</dbReference>
<keyword evidence="8" id="KW-1185">Reference proteome</keyword>
<dbReference type="SUPFAM" id="SSF48452">
    <property type="entry name" value="TPR-like"/>
    <property type="match status" value="1"/>
</dbReference>
<dbReference type="InterPro" id="IPR017907">
    <property type="entry name" value="Znf_RING_CS"/>
</dbReference>
<protein>
    <submittedName>
        <fullName evidence="7">LON peptidase N-terminal domain and RING finger protein 1,LON peptidase N-terminal domain and RING finger protein 3,LON peptidase N-terminal domain and RING finger protein 2</fullName>
    </submittedName>
</protein>
<dbReference type="PANTHER" id="PTHR23327">
    <property type="entry name" value="RING FINGER PROTEIN 127"/>
    <property type="match status" value="1"/>
</dbReference>
<dbReference type="Pfam" id="PF13445">
    <property type="entry name" value="zf-RING_UBOX"/>
    <property type="match status" value="1"/>
</dbReference>
<evidence type="ECO:0000313" key="7">
    <source>
        <dbReference type="EMBL" id="CAE1294322.1"/>
    </source>
</evidence>
<dbReference type="GO" id="GO:0061630">
    <property type="term" value="F:ubiquitin protein ligase activity"/>
    <property type="evidence" value="ECO:0007669"/>
    <property type="project" value="TreeGrafter"/>
</dbReference>
<dbReference type="InterPro" id="IPR015947">
    <property type="entry name" value="PUA-like_sf"/>
</dbReference>
<gene>
    <name evidence="7" type="ORF">SPHA_50320</name>
</gene>
<dbReference type="SUPFAM" id="SSF88697">
    <property type="entry name" value="PUA domain-like"/>
    <property type="match status" value="1"/>
</dbReference>
<dbReference type="GO" id="GO:0005737">
    <property type="term" value="C:cytoplasm"/>
    <property type="evidence" value="ECO:0007669"/>
    <property type="project" value="UniProtKB-ARBA"/>
</dbReference>
<evidence type="ECO:0000313" key="8">
    <source>
        <dbReference type="Proteomes" id="UP000597762"/>
    </source>
</evidence>
<dbReference type="InterPro" id="IPR019734">
    <property type="entry name" value="TPR_rpt"/>
</dbReference>
<dbReference type="AlphaFoldDB" id="A0A812DAT8"/>
<evidence type="ECO:0000256" key="4">
    <source>
        <dbReference type="PROSITE-ProRule" id="PRU00175"/>
    </source>
</evidence>
<dbReference type="Gene3D" id="2.30.130.40">
    <property type="entry name" value="LON domain-like"/>
    <property type="match status" value="1"/>
</dbReference>
<evidence type="ECO:0000259" key="6">
    <source>
        <dbReference type="PROSITE" id="PS51787"/>
    </source>
</evidence>
<dbReference type="InterPro" id="IPR003111">
    <property type="entry name" value="Lon_prtase_N"/>
</dbReference>
<dbReference type="CDD" id="cd16513">
    <property type="entry name" value="RING-HC_LONFs_rpt1"/>
    <property type="match status" value="1"/>
</dbReference>
<keyword evidence="3" id="KW-0862">Zinc</keyword>
<evidence type="ECO:0000256" key="2">
    <source>
        <dbReference type="ARBA" id="ARBA00022771"/>
    </source>
</evidence>
<dbReference type="Pfam" id="PF13923">
    <property type="entry name" value="zf-C3HC4_2"/>
    <property type="match status" value="1"/>
</dbReference>
<dbReference type="CDD" id="cd16514">
    <property type="entry name" value="RING-HC_LONFs_rpt2"/>
    <property type="match status" value="1"/>
</dbReference>
<evidence type="ECO:0000256" key="3">
    <source>
        <dbReference type="ARBA" id="ARBA00022833"/>
    </source>
</evidence>
<reference evidence="7" key="1">
    <citation type="submission" date="2021-01" db="EMBL/GenBank/DDBJ databases">
        <authorList>
            <person name="Li R."/>
            <person name="Bekaert M."/>
        </authorList>
    </citation>
    <scope>NUCLEOTIDE SEQUENCE</scope>
    <source>
        <strain evidence="7">Farmed</strain>
    </source>
</reference>
<dbReference type="InterPro" id="IPR001841">
    <property type="entry name" value="Znf_RING"/>
</dbReference>
<organism evidence="7 8">
    <name type="scientific">Acanthosepion pharaonis</name>
    <name type="common">Pharaoh cuttlefish</name>
    <name type="synonym">Sepia pharaonis</name>
    <dbReference type="NCBI Taxonomy" id="158019"/>
    <lineage>
        <taxon>Eukaryota</taxon>
        <taxon>Metazoa</taxon>
        <taxon>Spiralia</taxon>
        <taxon>Lophotrochozoa</taxon>
        <taxon>Mollusca</taxon>
        <taxon>Cephalopoda</taxon>
        <taxon>Coleoidea</taxon>
        <taxon>Decapodiformes</taxon>
        <taxon>Sepiida</taxon>
        <taxon>Sepiina</taxon>
        <taxon>Sepiidae</taxon>
        <taxon>Acanthosepion</taxon>
    </lineage>
</organism>
<dbReference type="InterPro" id="IPR046336">
    <property type="entry name" value="Lon_prtase_N_sf"/>
</dbReference>
<dbReference type="SMART" id="SM00184">
    <property type="entry name" value="RING"/>
    <property type="match status" value="2"/>
</dbReference>
<keyword evidence="1" id="KW-0479">Metal-binding</keyword>
<comment type="caution">
    <text evidence="7">The sequence shown here is derived from an EMBL/GenBank/DDBJ whole genome shotgun (WGS) entry which is preliminary data.</text>
</comment>
<name>A0A812DAT8_ACAPH</name>
<dbReference type="InterPro" id="IPR013083">
    <property type="entry name" value="Znf_RING/FYVE/PHD"/>
</dbReference>
<feature type="domain" description="Lon N-terminal" evidence="6">
    <location>
        <begin position="467"/>
        <end position="678"/>
    </location>
</feature>
<sequence>MSNEKHKLFRCYLCKAVLYKPTTLSCGHTFCHKCLQNDETRACRLCGVTDYIFDRKSCPPTTLLLNLVDKVFPKHCLAERLRQDGKRCMQKGEHLQAIELFTQALVEAPSSHLVLSNRSLAYSCLERYHLALKDAERVIEMQPTWPKGYYRKGCILSEMHNYEAAVTALLDCLNINPYWSKPKEMLLMALHQLLSEDVKREQELCSTSVSHLLSKRSQMSCMPRNEYVPSSGESSDGDRQMSASWYQFPKLFNSKKTDCEPEKQCPAEAAALGAAAASASFEEVSEKSTSDCDKLEEEECCVQSRKKKSHSLPTEFNGKTLMESMTVRAASDMSLLQPLYKMQQLSEPILKTPSPSSSEKSHSKELLLCDASCCIPLTPLLKQEDLQCSLCLYLLYQPLVTPCGHAFCQECLVRSLDHNPQCPLCKQSLTTYLAAHKWAVSQCLQNIIQSFFPKELERRKKIHEEEMAKLAHLQDNSEIPVFVCTFACPTIRCPLHIFEPRYRLMIRRCLECGSNQFGMATPTQTGVFAEFGCMLNIKNVQLLDDGRSLLDTVGDRRFKVLERSSKDGYNTAKVSFLKDDPVESNERADLIKLEQEVYMLSKQWLDCLLPERLKKITEHYGPLPIPEEAELDQPNGPSWVWWMITILPIDKKLQVTAMSFTKLHQRLQFIKSAILTIQSKLSS</sequence>
<dbReference type="EMBL" id="CAHIKZ030002944">
    <property type="protein sequence ID" value="CAE1294322.1"/>
    <property type="molecule type" value="Genomic_DNA"/>
</dbReference>
<dbReference type="Pfam" id="PF02190">
    <property type="entry name" value="LON_substr_bdg"/>
    <property type="match status" value="1"/>
</dbReference>
<dbReference type="GO" id="GO:0008270">
    <property type="term" value="F:zinc ion binding"/>
    <property type="evidence" value="ECO:0007669"/>
    <property type="project" value="UniProtKB-KW"/>
</dbReference>
<dbReference type="InterPro" id="IPR027370">
    <property type="entry name" value="Znf-RING_euk"/>
</dbReference>
<evidence type="ECO:0000259" key="5">
    <source>
        <dbReference type="PROSITE" id="PS50089"/>
    </source>
</evidence>
<dbReference type="Pfam" id="PF13181">
    <property type="entry name" value="TPR_8"/>
    <property type="match status" value="1"/>
</dbReference>
<dbReference type="InterPro" id="IPR011990">
    <property type="entry name" value="TPR-like_helical_dom_sf"/>
</dbReference>
<dbReference type="PANTHER" id="PTHR23327:SF42">
    <property type="entry name" value="LON PEPTIDASE N-TERMINAL DOMAIN AND RING FINGER PROTEIN C14F5.10C"/>
    <property type="match status" value="1"/>
</dbReference>
<dbReference type="OrthoDB" id="264917at2759"/>
<dbReference type="SMART" id="SM00028">
    <property type="entry name" value="TPR"/>
    <property type="match status" value="3"/>
</dbReference>
<dbReference type="Gene3D" id="1.25.40.10">
    <property type="entry name" value="Tetratricopeptide repeat domain"/>
    <property type="match status" value="1"/>
</dbReference>
<proteinExistence type="predicted"/>
<feature type="domain" description="RING-type" evidence="5">
    <location>
        <begin position="388"/>
        <end position="426"/>
    </location>
</feature>
<dbReference type="PROSITE" id="PS50089">
    <property type="entry name" value="ZF_RING_2"/>
    <property type="match status" value="2"/>
</dbReference>
<dbReference type="Proteomes" id="UP000597762">
    <property type="component" value="Unassembled WGS sequence"/>
</dbReference>
<feature type="domain" description="RING-type" evidence="5">
    <location>
        <begin position="11"/>
        <end position="46"/>
    </location>
</feature>
<dbReference type="Gene3D" id="3.30.40.10">
    <property type="entry name" value="Zinc/RING finger domain, C3HC4 (zinc finger)"/>
    <property type="match status" value="2"/>
</dbReference>
<accession>A0A812DAT8</accession>
<dbReference type="PROSITE" id="PS51787">
    <property type="entry name" value="LON_N"/>
    <property type="match status" value="1"/>
</dbReference>
<keyword evidence="2 4" id="KW-0863">Zinc-finger</keyword>
<dbReference type="SMART" id="SM00464">
    <property type="entry name" value="LON"/>
    <property type="match status" value="1"/>
</dbReference>